<keyword evidence="2" id="KW-1185">Reference proteome</keyword>
<name>A0AAW1JGV6_POPJA</name>
<reference evidence="1 2" key="1">
    <citation type="journal article" date="2024" name="BMC Genomics">
        <title>De novo assembly and annotation of Popillia japonica's genome with initial clues to its potential as an invasive pest.</title>
        <authorList>
            <person name="Cucini C."/>
            <person name="Boschi S."/>
            <person name="Funari R."/>
            <person name="Cardaioli E."/>
            <person name="Iannotti N."/>
            <person name="Marturano G."/>
            <person name="Paoli F."/>
            <person name="Bruttini M."/>
            <person name="Carapelli A."/>
            <person name="Frati F."/>
            <person name="Nardi F."/>
        </authorList>
    </citation>
    <scope>NUCLEOTIDE SEQUENCE [LARGE SCALE GENOMIC DNA]</scope>
    <source>
        <strain evidence="1">DMR45628</strain>
    </source>
</reference>
<protein>
    <submittedName>
        <fullName evidence="1">Uncharacterized protein</fullName>
    </submittedName>
</protein>
<organism evidence="1 2">
    <name type="scientific">Popillia japonica</name>
    <name type="common">Japanese beetle</name>
    <dbReference type="NCBI Taxonomy" id="7064"/>
    <lineage>
        <taxon>Eukaryota</taxon>
        <taxon>Metazoa</taxon>
        <taxon>Ecdysozoa</taxon>
        <taxon>Arthropoda</taxon>
        <taxon>Hexapoda</taxon>
        <taxon>Insecta</taxon>
        <taxon>Pterygota</taxon>
        <taxon>Neoptera</taxon>
        <taxon>Endopterygota</taxon>
        <taxon>Coleoptera</taxon>
        <taxon>Polyphaga</taxon>
        <taxon>Scarabaeiformia</taxon>
        <taxon>Scarabaeidae</taxon>
        <taxon>Rutelinae</taxon>
        <taxon>Popillia</taxon>
    </lineage>
</organism>
<dbReference type="EMBL" id="JASPKY010000382">
    <property type="protein sequence ID" value="KAK9702832.1"/>
    <property type="molecule type" value="Genomic_DNA"/>
</dbReference>
<proteinExistence type="predicted"/>
<gene>
    <name evidence="1" type="ORF">QE152_g29704</name>
</gene>
<evidence type="ECO:0000313" key="1">
    <source>
        <dbReference type="EMBL" id="KAK9702832.1"/>
    </source>
</evidence>
<comment type="caution">
    <text evidence="1">The sequence shown here is derived from an EMBL/GenBank/DDBJ whole genome shotgun (WGS) entry which is preliminary data.</text>
</comment>
<evidence type="ECO:0000313" key="2">
    <source>
        <dbReference type="Proteomes" id="UP001458880"/>
    </source>
</evidence>
<sequence length="68" mass="7738">MDKTRQMEDEMSRFEAEISGPAISVHSYGTFNLPGFGNIPPPPMPPVLIPQQHNLQLYLQNLLYILQL</sequence>
<dbReference type="Proteomes" id="UP001458880">
    <property type="component" value="Unassembled WGS sequence"/>
</dbReference>
<dbReference type="AlphaFoldDB" id="A0AAW1JGV6"/>
<accession>A0AAW1JGV6</accession>